<gene>
    <name evidence="1" type="ORF">J437_LFUL010167</name>
</gene>
<reference evidence="1" key="1">
    <citation type="submission" date="2013-04" db="EMBL/GenBank/DDBJ databases">
        <authorList>
            <person name="Qu J."/>
            <person name="Murali S.C."/>
            <person name="Bandaranaike D."/>
            <person name="Bellair M."/>
            <person name="Blankenburg K."/>
            <person name="Chao H."/>
            <person name="Dinh H."/>
            <person name="Doddapaneni H."/>
            <person name="Downs B."/>
            <person name="Dugan-Rocha S."/>
            <person name="Elkadiri S."/>
            <person name="Gnanaolivu R.D."/>
            <person name="Hernandez B."/>
            <person name="Javaid M."/>
            <person name="Jayaseelan J.C."/>
            <person name="Lee S."/>
            <person name="Li M."/>
            <person name="Ming W."/>
            <person name="Munidasa M."/>
            <person name="Muniz J."/>
            <person name="Nguyen L."/>
            <person name="Ongeri F."/>
            <person name="Osuji N."/>
            <person name="Pu L.-L."/>
            <person name="Puazo M."/>
            <person name="Qu C."/>
            <person name="Quiroz J."/>
            <person name="Raj R."/>
            <person name="Weissenberger G."/>
            <person name="Xin Y."/>
            <person name="Zou X."/>
            <person name="Han Y."/>
            <person name="Richards S."/>
            <person name="Worley K."/>
            <person name="Muzny D."/>
            <person name="Gibbs R."/>
        </authorList>
    </citation>
    <scope>NUCLEOTIDE SEQUENCE</scope>
    <source>
        <strain evidence="1">Sampled in the wild</strain>
    </source>
</reference>
<dbReference type="AlphaFoldDB" id="A0A8K0K8X5"/>
<evidence type="ECO:0000313" key="1">
    <source>
        <dbReference type="EMBL" id="KAG8230566.1"/>
    </source>
</evidence>
<reference evidence="1" key="2">
    <citation type="submission" date="2017-10" db="EMBL/GenBank/DDBJ databases">
        <title>Ladona fulva Genome sequencing and assembly.</title>
        <authorList>
            <person name="Murali S."/>
            <person name="Richards S."/>
            <person name="Bandaranaike D."/>
            <person name="Bellair M."/>
            <person name="Blankenburg K."/>
            <person name="Chao H."/>
            <person name="Dinh H."/>
            <person name="Doddapaneni H."/>
            <person name="Dugan-Rocha S."/>
            <person name="Elkadiri S."/>
            <person name="Gnanaolivu R."/>
            <person name="Hernandez B."/>
            <person name="Skinner E."/>
            <person name="Javaid M."/>
            <person name="Lee S."/>
            <person name="Li M."/>
            <person name="Ming W."/>
            <person name="Munidasa M."/>
            <person name="Muniz J."/>
            <person name="Nguyen L."/>
            <person name="Hughes D."/>
            <person name="Osuji N."/>
            <person name="Pu L.-L."/>
            <person name="Puazo M."/>
            <person name="Qu C."/>
            <person name="Quiroz J."/>
            <person name="Raj R."/>
            <person name="Weissenberger G."/>
            <person name="Xin Y."/>
            <person name="Zou X."/>
            <person name="Han Y."/>
            <person name="Worley K."/>
            <person name="Muzny D."/>
            <person name="Gibbs R."/>
        </authorList>
    </citation>
    <scope>NUCLEOTIDE SEQUENCE</scope>
    <source>
        <strain evidence="1">Sampled in the wild</strain>
    </source>
</reference>
<comment type="caution">
    <text evidence="1">The sequence shown here is derived from an EMBL/GenBank/DDBJ whole genome shotgun (WGS) entry which is preliminary data.</text>
</comment>
<accession>A0A8K0K8X5</accession>
<feature type="non-terminal residue" evidence="1">
    <location>
        <position position="1"/>
    </location>
</feature>
<evidence type="ECO:0000313" key="2">
    <source>
        <dbReference type="Proteomes" id="UP000792457"/>
    </source>
</evidence>
<feature type="non-terminal residue" evidence="1">
    <location>
        <position position="102"/>
    </location>
</feature>
<proteinExistence type="predicted"/>
<dbReference type="EMBL" id="KZ308495">
    <property type="protein sequence ID" value="KAG8230566.1"/>
    <property type="molecule type" value="Genomic_DNA"/>
</dbReference>
<protein>
    <submittedName>
        <fullName evidence="1">Uncharacterized protein</fullName>
    </submittedName>
</protein>
<name>A0A8K0K8X5_LADFU</name>
<keyword evidence="2" id="KW-1185">Reference proteome</keyword>
<dbReference type="Proteomes" id="UP000792457">
    <property type="component" value="Unassembled WGS sequence"/>
</dbReference>
<sequence length="102" mass="11772">ETLFSKRKIQVGPILTQQGSFVRSGSADNVTSFINKYIVPGTTIMPGRWKASNSLQSLRIKHSIYTHLKHSSCMANYKRKERGSIWRRPLLLIYMYINSRVL</sequence>
<organism evidence="1 2">
    <name type="scientific">Ladona fulva</name>
    <name type="common">Scarce chaser dragonfly</name>
    <name type="synonym">Libellula fulva</name>
    <dbReference type="NCBI Taxonomy" id="123851"/>
    <lineage>
        <taxon>Eukaryota</taxon>
        <taxon>Metazoa</taxon>
        <taxon>Ecdysozoa</taxon>
        <taxon>Arthropoda</taxon>
        <taxon>Hexapoda</taxon>
        <taxon>Insecta</taxon>
        <taxon>Pterygota</taxon>
        <taxon>Palaeoptera</taxon>
        <taxon>Odonata</taxon>
        <taxon>Epiprocta</taxon>
        <taxon>Anisoptera</taxon>
        <taxon>Libelluloidea</taxon>
        <taxon>Libellulidae</taxon>
        <taxon>Ladona</taxon>
    </lineage>
</organism>